<protein>
    <submittedName>
        <fullName evidence="1">Uncharacterized protein</fullName>
    </submittedName>
</protein>
<name>J9H7Q7_9ZZZZ</name>
<reference evidence="1" key="1">
    <citation type="journal article" date="2012" name="PLoS ONE">
        <title>Gene sets for utilization of primary and secondary nutrition supplies in the distal gut of endangered iberian lynx.</title>
        <authorList>
            <person name="Alcaide M."/>
            <person name="Messina E."/>
            <person name="Richter M."/>
            <person name="Bargiela R."/>
            <person name="Peplies J."/>
            <person name="Huws S.A."/>
            <person name="Newbold C.J."/>
            <person name="Golyshin P.N."/>
            <person name="Simon M.A."/>
            <person name="Lopez G."/>
            <person name="Yakimov M.M."/>
            <person name="Ferrer M."/>
        </authorList>
    </citation>
    <scope>NUCLEOTIDE SEQUENCE</scope>
</reference>
<gene>
    <name evidence="1" type="ORF">EVA_01523</name>
</gene>
<dbReference type="AlphaFoldDB" id="J9H7Q7"/>
<comment type="caution">
    <text evidence="1">The sequence shown here is derived from an EMBL/GenBank/DDBJ whole genome shotgun (WGS) entry which is preliminary data.</text>
</comment>
<evidence type="ECO:0000313" key="1">
    <source>
        <dbReference type="EMBL" id="EJX10300.1"/>
    </source>
</evidence>
<organism evidence="1">
    <name type="scientific">gut metagenome</name>
    <dbReference type="NCBI Taxonomy" id="749906"/>
    <lineage>
        <taxon>unclassified sequences</taxon>
        <taxon>metagenomes</taxon>
        <taxon>organismal metagenomes</taxon>
    </lineage>
</organism>
<dbReference type="EMBL" id="AMCI01000212">
    <property type="protein sequence ID" value="EJX10300.1"/>
    <property type="molecule type" value="Genomic_DNA"/>
</dbReference>
<sequence>MMKQKMIAIPFDVELAKKIQAGELPGKITTKDNKDARIVCFDAFNAYPLVVLIKSISSEYSVMYNEVGKASWADETELPGDLVLQVPEWTQFKDGSVLITIKGSIFVLNLIEGYKVYGYVALTNGLGRTLSFGTDGRHYTEFGQIEGFATEEQKQQLIDALKKSTDPRAKECLKRFFGIEEKEEYKFEPKDWVLCYSNGWNLCQFSHTKLRDIDNTMMYVTVGGIAYEKCIPYNKKTKHLLGTTDDLEE</sequence>
<proteinExistence type="predicted"/>
<accession>J9H7Q7</accession>